<evidence type="ECO:0000313" key="3">
    <source>
        <dbReference type="EMBL" id="KAK8130143.1"/>
    </source>
</evidence>
<evidence type="ECO:0000313" key="4">
    <source>
        <dbReference type="Proteomes" id="UP001392437"/>
    </source>
</evidence>
<reference evidence="3 4" key="1">
    <citation type="submission" date="2023-01" db="EMBL/GenBank/DDBJ databases">
        <title>Analysis of 21 Apiospora genomes using comparative genomics revels a genus with tremendous synthesis potential of carbohydrate active enzymes and secondary metabolites.</title>
        <authorList>
            <person name="Sorensen T."/>
        </authorList>
    </citation>
    <scope>NUCLEOTIDE SEQUENCE [LARGE SCALE GENOMIC DNA]</scope>
    <source>
        <strain evidence="3 4">CBS 117206</strain>
    </source>
</reference>
<keyword evidence="2" id="KW-0472">Membrane</keyword>
<name>A0AAW0R8N7_9PEZI</name>
<sequence>MLLNVAIFMWYGAVCPRSLFLGNDVIPIYRLIPLGILILFFRRPSAIMGVHNFIPHIESFRHVTFMGFFGPVGVSGIFYLYITLHFLDGLKVDGKQREYMVTLGETVEVLVWFVTICSVVIHGLTIPLEKFGLQLPRTISRSLNSLSDDGRSESPFRIRERVGNSLPPFGLNKDTARNRSEPTSLPVSGSTTSARPLYQIGGSVIPEDIDRQVATSSLPNRTIRFPDEDLSGQVTPKADRRNGLGRLQIVTNCRVRPLLNLESTNTHSQKLAGYAIYPTQVLLQLLYLKASWG</sequence>
<protein>
    <recommendedName>
        <fullName evidence="5">Cation/H+ exchanger domain-containing protein</fullName>
    </recommendedName>
</protein>
<dbReference type="AlphaFoldDB" id="A0AAW0R8N7"/>
<dbReference type="GO" id="GO:0005886">
    <property type="term" value="C:plasma membrane"/>
    <property type="evidence" value="ECO:0007669"/>
    <property type="project" value="InterPro"/>
</dbReference>
<dbReference type="PANTHER" id="PTHR31382">
    <property type="entry name" value="NA(+)/H(+) ANTIPORTER"/>
    <property type="match status" value="1"/>
</dbReference>
<gene>
    <name evidence="3" type="ORF">PG999_002523</name>
</gene>
<feature type="transmembrane region" description="Helical" evidence="2">
    <location>
        <begin position="62"/>
        <end position="82"/>
    </location>
</feature>
<proteinExistence type="predicted"/>
<dbReference type="GO" id="GO:0042391">
    <property type="term" value="P:regulation of membrane potential"/>
    <property type="evidence" value="ECO:0007669"/>
    <property type="project" value="InterPro"/>
</dbReference>
<feature type="compositionally biased region" description="Polar residues" evidence="1">
    <location>
        <begin position="181"/>
        <end position="192"/>
    </location>
</feature>
<feature type="transmembrane region" description="Helical" evidence="2">
    <location>
        <begin position="20"/>
        <end position="41"/>
    </location>
</feature>
<accession>A0AAW0R8N7</accession>
<organism evidence="3 4">
    <name type="scientific">Apiospora kogelbergensis</name>
    <dbReference type="NCBI Taxonomy" id="1337665"/>
    <lineage>
        <taxon>Eukaryota</taxon>
        <taxon>Fungi</taxon>
        <taxon>Dikarya</taxon>
        <taxon>Ascomycota</taxon>
        <taxon>Pezizomycotina</taxon>
        <taxon>Sordariomycetes</taxon>
        <taxon>Xylariomycetidae</taxon>
        <taxon>Amphisphaeriales</taxon>
        <taxon>Apiosporaceae</taxon>
        <taxon>Apiospora</taxon>
    </lineage>
</organism>
<keyword evidence="4" id="KW-1185">Reference proteome</keyword>
<feature type="transmembrane region" description="Helical" evidence="2">
    <location>
        <begin position="109"/>
        <end position="128"/>
    </location>
</feature>
<dbReference type="GO" id="GO:0120029">
    <property type="term" value="P:proton export across plasma membrane"/>
    <property type="evidence" value="ECO:0007669"/>
    <property type="project" value="InterPro"/>
</dbReference>
<comment type="caution">
    <text evidence="3">The sequence shown here is derived from an EMBL/GenBank/DDBJ whole genome shotgun (WGS) entry which is preliminary data.</text>
</comment>
<evidence type="ECO:0000256" key="2">
    <source>
        <dbReference type="SAM" id="Phobius"/>
    </source>
</evidence>
<dbReference type="PANTHER" id="PTHR31382:SF1">
    <property type="entry name" value="SODIUM ION_PROTON EXCHANGER (EUROFUNG)"/>
    <property type="match status" value="1"/>
</dbReference>
<keyword evidence="2" id="KW-1133">Transmembrane helix</keyword>
<dbReference type="EMBL" id="JAQQWP010000002">
    <property type="protein sequence ID" value="KAK8130143.1"/>
    <property type="molecule type" value="Genomic_DNA"/>
</dbReference>
<evidence type="ECO:0000256" key="1">
    <source>
        <dbReference type="SAM" id="MobiDB-lite"/>
    </source>
</evidence>
<feature type="region of interest" description="Disordered" evidence="1">
    <location>
        <begin position="162"/>
        <end position="192"/>
    </location>
</feature>
<dbReference type="GO" id="GO:0015385">
    <property type="term" value="F:sodium:proton antiporter activity"/>
    <property type="evidence" value="ECO:0007669"/>
    <property type="project" value="InterPro"/>
</dbReference>
<keyword evidence="2" id="KW-0812">Transmembrane</keyword>
<evidence type="ECO:0008006" key="5">
    <source>
        <dbReference type="Google" id="ProtNLM"/>
    </source>
</evidence>
<dbReference type="GO" id="GO:0036376">
    <property type="term" value="P:sodium ion export across plasma membrane"/>
    <property type="evidence" value="ECO:0007669"/>
    <property type="project" value="InterPro"/>
</dbReference>
<dbReference type="Proteomes" id="UP001392437">
    <property type="component" value="Unassembled WGS sequence"/>
</dbReference>
<dbReference type="InterPro" id="IPR004712">
    <property type="entry name" value="Na+/H+_antiporter_fungi"/>
</dbReference>